<dbReference type="Pfam" id="PF02371">
    <property type="entry name" value="Transposase_20"/>
    <property type="match status" value="1"/>
</dbReference>
<dbReference type="OrthoDB" id="273556at2"/>
<dbReference type="InterPro" id="IPR047650">
    <property type="entry name" value="Transpos_IS110"/>
</dbReference>
<dbReference type="eggNOG" id="COG3547">
    <property type="taxonomic scope" value="Bacteria"/>
</dbReference>
<evidence type="ECO:0000313" key="5">
    <source>
        <dbReference type="EMBL" id="GAB64223.1"/>
    </source>
</evidence>
<dbReference type="PANTHER" id="PTHR33055">
    <property type="entry name" value="TRANSPOSASE FOR INSERTION SEQUENCE ELEMENT IS1111A"/>
    <property type="match status" value="1"/>
</dbReference>
<dbReference type="EMBL" id="BAFH01000004">
    <property type="protein sequence ID" value="GAB64223.1"/>
    <property type="molecule type" value="Genomic_DNA"/>
</dbReference>
<keyword evidence="6" id="KW-1185">Reference proteome</keyword>
<evidence type="ECO:0000313" key="6">
    <source>
        <dbReference type="Proteomes" id="UP000002985"/>
    </source>
</evidence>
<protein>
    <submittedName>
        <fullName evidence="4 5">Transposase</fullName>
    </submittedName>
</protein>
<sequence length="243" mass="27862">MIKYIGLDAHSSTCTFNVTDERGREADNTTIESNGRLLVKYLRGIEGVKKLTFEECELSNWLYEILRPEVDELIVCNPVANGDYKKKKTEKMEESRQEYGKEIVRCSKGFQEIKYLKSIPGIGSIQAAKIVSQVIDPERFSSKYKYYSYCGLVRHKRISDGRGYGSEKIWGNRILKCVYKMAGHSVLKGKSGLRNYYDTLRLRGISHDNAYNAVCRKIAAISLSVWRKSENYNDRLITGNLIK</sequence>
<evidence type="ECO:0000313" key="2">
    <source>
        <dbReference type="EMBL" id="GAB60798.1"/>
    </source>
</evidence>
<dbReference type="GO" id="GO:0006313">
    <property type="term" value="P:DNA transposition"/>
    <property type="evidence" value="ECO:0007669"/>
    <property type="project" value="InterPro"/>
</dbReference>
<accession>I3IJS2</accession>
<dbReference type="EMBL" id="BAFH01000001">
    <property type="protein sequence ID" value="GAB60798.1"/>
    <property type="molecule type" value="Genomic_DNA"/>
</dbReference>
<evidence type="ECO:0000313" key="3">
    <source>
        <dbReference type="EMBL" id="GAB61616.1"/>
    </source>
</evidence>
<dbReference type="EMBL" id="BAFH01000003">
    <property type="protein sequence ID" value="GAB61967.1"/>
    <property type="molecule type" value="Genomic_DNA"/>
</dbReference>
<organism evidence="4 6">
    <name type="scientific">Candidatus Jettenia caeni</name>
    <dbReference type="NCBI Taxonomy" id="247490"/>
    <lineage>
        <taxon>Bacteria</taxon>
        <taxon>Pseudomonadati</taxon>
        <taxon>Planctomycetota</taxon>
        <taxon>Candidatus Brocadiia</taxon>
        <taxon>Candidatus Brocadiales</taxon>
        <taxon>Candidatus Brocadiaceae</taxon>
        <taxon>Candidatus Jettenia</taxon>
    </lineage>
</organism>
<dbReference type="InterPro" id="IPR003346">
    <property type="entry name" value="Transposase_20"/>
</dbReference>
<feature type="domain" description="Transposase IS116/IS110/IS902 C-terminal" evidence="1">
    <location>
        <begin position="114"/>
        <end position="197"/>
    </location>
</feature>
<reference evidence="4 6" key="1">
    <citation type="journal article" date="2012" name="FEBS Lett.">
        <title>Anammox organism KSU-1 expresses a NirK-type copper-containing nitrite reductase instead of a NirS-type with cytochrome cd1.</title>
        <authorList>
            <person name="Hira D."/>
            <person name="Toh H."/>
            <person name="Migita C.T."/>
            <person name="Okubo H."/>
            <person name="Nishiyama T."/>
            <person name="Hattori M."/>
            <person name="Furukawa K."/>
            <person name="Fujii T."/>
        </authorList>
    </citation>
    <scope>NUCLEOTIDE SEQUENCE [LARGE SCALE GENOMIC DNA]</scope>
</reference>
<dbReference type="EMBL" id="BAFH01000003">
    <property type="protein sequence ID" value="GAB61616.1"/>
    <property type="molecule type" value="Genomic_DNA"/>
</dbReference>
<dbReference type="GO" id="GO:0004803">
    <property type="term" value="F:transposase activity"/>
    <property type="evidence" value="ECO:0007669"/>
    <property type="project" value="InterPro"/>
</dbReference>
<evidence type="ECO:0000313" key="4">
    <source>
        <dbReference type="EMBL" id="GAB61967.1"/>
    </source>
</evidence>
<gene>
    <name evidence="2" type="ORF">KSU1_A0031</name>
    <name evidence="3" type="ORF">KSU1_C0020</name>
    <name evidence="4" type="ORF">KSU1_C0371</name>
    <name evidence="5" type="ORF">KSU1_D0914</name>
</gene>
<dbReference type="AlphaFoldDB" id="I3IJS2"/>
<comment type="caution">
    <text evidence="4">The sequence shown here is derived from an EMBL/GenBank/DDBJ whole genome shotgun (WGS) entry which is preliminary data.</text>
</comment>
<dbReference type="Proteomes" id="UP000002985">
    <property type="component" value="Unassembled WGS sequence"/>
</dbReference>
<proteinExistence type="predicted"/>
<name>I3IJS2_9BACT</name>
<evidence type="ECO:0000259" key="1">
    <source>
        <dbReference type="Pfam" id="PF02371"/>
    </source>
</evidence>
<dbReference type="GO" id="GO:0003677">
    <property type="term" value="F:DNA binding"/>
    <property type="evidence" value="ECO:0007669"/>
    <property type="project" value="InterPro"/>
</dbReference>